<feature type="domain" description="RNHCP" evidence="2">
    <location>
        <begin position="32"/>
        <end position="120"/>
    </location>
</feature>
<protein>
    <submittedName>
        <fullName evidence="3">RNHCP domain-containing protein</fullName>
    </submittedName>
</protein>
<dbReference type="RefSeq" id="WP_093607568.1">
    <property type="nucleotide sequence ID" value="NZ_FNFF01000001.1"/>
</dbReference>
<reference evidence="3 4" key="1">
    <citation type="submission" date="2016-10" db="EMBL/GenBank/DDBJ databases">
        <authorList>
            <person name="de Groot N.N."/>
        </authorList>
    </citation>
    <scope>NUCLEOTIDE SEQUENCE [LARGE SCALE GENOMIC DNA]</scope>
    <source>
        <strain evidence="3 4">CGMCC 4.5727</strain>
    </source>
</reference>
<dbReference type="Proteomes" id="UP000199155">
    <property type="component" value="Unassembled WGS sequence"/>
</dbReference>
<feature type="compositionally biased region" description="Basic and acidic residues" evidence="1">
    <location>
        <begin position="8"/>
        <end position="23"/>
    </location>
</feature>
<sequence length="142" mass="15829">MPRRTRRSGRDQRVRPQRHKDVLHGAGRHRAHDFRCTGCRLDVSLVAPGTAHRNHCPNCLTSLHVDLRIPGDRAAGCGGRMEPLSLTVRPDGEWMLIHRCLSCGRLSANRIAGDDNALVLVRLALRPLQDRRVANSALLAVR</sequence>
<dbReference type="Pfam" id="PF12647">
    <property type="entry name" value="RNHCP"/>
    <property type="match status" value="1"/>
</dbReference>
<evidence type="ECO:0000256" key="1">
    <source>
        <dbReference type="SAM" id="MobiDB-lite"/>
    </source>
</evidence>
<accession>A0A1G8V387</accession>
<dbReference type="OrthoDB" id="9809485at2"/>
<dbReference type="AlphaFoldDB" id="A0A1G8V387"/>
<evidence type="ECO:0000259" key="2">
    <source>
        <dbReference type="Pfam" id="PF12647"/>
    </source>
</evidence>
<organism evidence="3 4">
    <name type="scientific">Streptomyces indicus</name>
    <dbReference type="NCBI Taxonomy" id="417292"/>
    <lineage>
        <taxon>Bacteria</taxon>
        <taxon>Bacillati</taxon>
        <taxon>Actinomycetota</taxon>
        <taxon>Actinomycetes</taxon>
        <taxon>Kitasatosporales</taxon>
        <taxon>Streptomycetaceae</taxon>
        <taxon>Streptomyces</taxon>
    </lineage>
</organism>
<dbReference type="STRING" id="417292.SAMN05421806_1011230"/>
<evidence type="ECO:0000313" key="4">
    <source>
        <dbReference type="Proteomes" id="UP000199155"/>
    </source>
</evidence>
<proteinExistence type="predicted"/>
<dbReference type="EMBL" id="FNFF01000001">
    <property type="protein sequence ID" value="SDJ60542.1"/>
    <property type="molecule type" value="Genomic_DNA"/>
</dbReference>
<keyword evidence="4" id="KW-1185">Reference proteome</keyword>
<feature type="region of interest" description="Disordered" evidence="1">
    <location>
        <begin position="1"/>
        <end position="26"/>
    </location>
</feature>
<evidence type="ECO:0000313" key="3">
    <source>
        <dbReference type="EMBL" id="SDJ60542.1"/>
    </source>
</evidence>
<name>A0A1G8V387_9ACTN</name>
<dbReference type="InterPro" id="IPR024439">
    <property type="entry name" value="RNHCP"/>
</dbReference>
<gene>
    <name evidence="3" type="ORF">SAMN05421806_1011230</name>
</gene>